<evidence type="ECO:0000256" key="11">
    <source>
        <dbReference type="PROSITE-ProRule" id="PRU00103"/>
    </source>
</evidence>
<dbReference type="InterPro" id="IPR016024">
    <property type="entry name" value="ARM-type_fold"/>
</dbReference>
<feature type="binding site" evidence="9">
    <location>
        <position position="951"/>
    </location>
    <ligand>
        <name>Zn(2+)</name>
        <dbReference type="ChEBI" id="CHEBI:29105"/>
        <note>catalytic</note>
    </ligand>
</feature>
<dbReference type="EnsemblMetazoa" id="CJA00411c.1">
    <property type="protein sequence ID" value="CJA00411c.1"/>
    <property type="gene ID" value="WBGene00119615"/>
</dbReference>
<dbReference type="Gene3D" id="1.10.390.10">
    <property type="entry name" value="Neutral Protease Domain 2"/>
    <property type="match status" value="1"/>
</dbReference>
<evidence type="ECO:0000256" key="5">
    <source>
        <dbReference type="ARBA" id="ARBA00022801"/>
    </source>
</evidence>
<dbReference type="GO" id="GO:0005615">
    <property type="term" value="C:extracellular space"/>
    <property type="evidence" value="ECO:0007669"/>
    <property type="project" value="TreeGrafter"/>
</dbReference>
<keyword evidence="3" id="KW-0645">Protease</keyword>
<comment type="cofactor">
    <cofactor evidence="9">
        <name>Zn(2+)</name>
        <dbReference type="ChEBI" id="CHEBI:29105"/>
    </cofactor>
    <text evidence="9">Binds 1 zinc ion per subunit.</text>
</comment>
<evidence type="ECO:0000256" key="9">
    <source>
        <dbReference type="PIRSR" id="PIRSR634016-3"/>
    </source>
</evidence>
<protein>
    <submittedName>
        <fullName evidence="15">Aminopeptidase</fullName>
    </submittedName>
</protein>
<dbReference type="PANTHER" id="PTHR11533">
    <property type="entry name" value="PROTEASE M1 ZINC METALLOPROTEASE"/>
    <property type="match status" value="1"/>
</dbReference>
<dbReference type="InterPro" id="IPR021133">
    <property type="entry name" value="HEAT_type_2"/>
</dbReference>
<dbReference type="Proteomes" id="UP000005237">
    <property type="component" value="Unassembled WGS sequence"/>
</dbReference>
<dbReference type="GO" id="GO:0005737">
    <property type="term" value="C:cytoplasm"/>
    <property type="evidence" value="ECO:0007669"/>
    <property type="project" value="TreeGrafter"/>
</dbReference>
<dbReference type="Gene3D" id="3.30.2010.30">
    <property type="match status" value="1"/>
</dbReference>
<reference evidence="15" key="2">
    <citation type="submission" date="2022-06" db="UniProtKB">
        <authorList>
            <consortium name="EnsemblMetazoa"/>
        </authorList>
    </citation>
    <scope>IDENTIFICATION</scope>
    <source>
        <strain evidence="15">DF5081</strain>
    </source>
</reference>
<feature type="domain" description="Aminopeptidase N-like N-terminal" evidence="14">
    <location>
        <begin position="39"/>
        <end position="231"/>
    </location>
</feature>
<feature type="binding site" evidence="9">
    <location>
        <position position="974"/>
    </location>
    <ligand>
        <name>Zn(2+)</name>
        <dbReference type="ChEBI" id="CHEBI:29105"/>
        <note>catalytic</note>
    </ligand>
</feature>
<dbReference type="SUPFAM" id="SSF55486">
    <property type="entry name" value="Metalloproteases ('zincins'), catalytic domain"/>
    <property type="match status" value="2"/>
</dbReference>
<dbReference type="FunFam" id="1.10.390.10:FF:000013">
    <property type="entry name" value="Aminopeptidase N"/>
    <property type="match status" value="1"/>
</dbReference>
<evidence type="ECO:0000256" key="6">
    <source>
        <dbReference type="ARBA" id="ARBA00022833"/>
    </source>
</evidence>
<accession>A0A8R1HHB2</accession>
<feature type="binding site" evidence="9">
    <location>
        <position position="955"/>
    </location>
    <ligand>
        <name>Zn(2+)</name>
        <dbReference type="ChEBI" id="CHEBI:29105"/>
        <note>catalytic</note>
    </ligand>
</feature>
<name>A0A8R1HHB2_CAEJA</name>
<dbReference type="GO" id="GO:0070006">
    <property type="term" value="F:metalloaminopeptidase activity"/>
    <property type="evidence" value="ECO:0007669"/>
    <property type="project" value="TreeGrafter"/>
</dbReference>
<dbReference type="GO" id="GO:0016020">
    <property type="term" value="C:membrane"/>
    <property type="evidence" value="ECO:0007669"/>
    <property type="project" value="TreeGrafter"/>
</dbReference>
<dbReference type="CDD" id="cd09601">
    <property type="entry name" value="M1_APN-Q_like"/>
    <property type="match status" value="1"/>
</dbReference>
<feature type="domain" description="Aminopeptidase N-like N-terminal" evidence="14">
    <location>
        <begin position="647"/>
        <end position="852"/>
    </location>
</feature>
<evidence type="ECO:0000256" key="3">
    <source>
        <dbReference type="ARBA" id="ARBA00022670"/>
    </source>
</evidence>
<dbReference type="InterPro" id="IPR014782">
    <property type="entry name" value="Peptidase_M1_dom"/>
</dbReference>
<dbReference type="GO" id="GO:0008270">
    <property type="term" value="F:zinc ion binding"/>
    <property type="evidence" value="ECO:0007669"/>
    <property type="project" value="InterPro"/>
</dbReference>
<feature type="site" description="Transition state stabilizer" evidence="10">
    <location>
        <position position="1034"/>
    </location>
</feature>
<feature type="domain" description="Peptidase M1 membrane alanine aminopeptidase" evidence="13">
    <location>
        <begin position="887"/>
        <end position="1081"/>
    </location>
</feature>
<dbReference type="GO" id="GO:0043171">
    <property type="term" value="P:peptide catabolic process"/>
    <property type="evidence" value="ECO:0007669"/>
    <property type="project" value="TreeGrafter"/>
</dbReference>
<keyword evidence="6 9" id="KW-0862">Zinc</keyword>
<evidence type="ECO:0000313" key="16">
    <source>
        <dbReference type="Proteomes" id="UP000005237"/>
    </source>
</evidence>
<dbReference type="InterPro" id="IPR050344">
    <property type="entry name" value="Peptidase_M1_aminopeptidases"/>
</dbReference>
<dbReference type="GO" id="GO:0006508">
    <property type="term" value="P:proteolysis"/>
    <property type="evidence" value="ECO:0007669"/>
    <property type="project" value="UniProtKB-KW"/>
</dbReference>
<evidence type="ECO:0000256" key="4">
    <source>
        <dbReference type="ARBA" id="ARBA00022723"/>
    </source>
</evidence>
<organism evidence="15 16">
    <name type="scientific">Caenorhabditis japonica</name>
    <dbReference type="NCBI Taxonomy" id="281687"/>
    <lineage>
        <taxon>Eukaryota</taxon>
        <taxon>Metazoa</taxon>
        <taxon>Ecdysozoa</taxon>
        <taxon>Nematoda</taxon>
        <taxon>Chromadorea</taxon>
        <taxon>Rhabditida</taxon>
        <taxon>Rhabditina</taxon>
        <taxon>Rhabditomorpha</taxon>
        <taxon>Rhabditoidea</taxon>
        <taxon>Rhabditidae</taxon>
        <taxon>Peloderinae</taxon>
        <taxon>Caenorhabditis</taxon>
    </lineage>
</organism>
<dbReference type="Gene3D" id="2.60.40.1910">
    <property type="match status" value="2"/>
</dbReference>
<evidence type="ECO:0000313" key="15">
    <source>
        <dbReference type="EnsemblMetazoa" id="CJA00411c.1"/>
    </source>
</evidence>
<dbReference type="GO" id="GO:0042277">
    <property type="term" value="F:peptide binding"/>
    <property type="evidence" value="ECO:0007669"/>
    <property type="project" value="TreeGrafter"/>
</dbReference>
<feature type="repeat" description="HEAT" evidence="11">
    <location>
        <begin position="1240"/>
        <end position="1278"/>
    </location>
</feature>
<dbReference type="InterPro" id="IPR045357">
    <property type="entry name" value="Aminopeptidase_N-like_N"/>
</dbReference>
<keyword evidence="7" id="KW-0482">Metalloprotease</keyword>
<dbReference type="InterPro" id="IPR042097">
    <property type="entry name" value="Aminopeptidase_N-like_N_sf"/>
</dbReference>
<evidence type="ECO:0000256" key="2">
    <source>
        <dbReference type="ARBA" id="ARBA00022438"/>
    </source>
</evidence>
<dbReference type="Pfam" id="PF17900">
    <property type="entry name" value="Peptidase_M1_N"/>
    <property type="match status" value="2"/>
</dbReference>
<keyword evidence="16" id="KW-1185">Reference proteome</keyword>
<keyword evidence="12" id="KW-0732">Signal</keyword>
<keyword evidence="5" id="KW-0378">Hydrolase</keyword>
<sequence length="1395" mass="159855">MILRRLTIILLLTTLADSATNLDTNISQDGTVLLSSNIQPVHYDVHLKTYLPGFAWEADTRNLTFEGEVVITADVIEATDRIILHVDSLNVFDADVKTNDPNINITKWEVTPQWQSLTLHLSQVMEPQEGIAFLLKFRGKLRDDGDFSGFYLTRSYKSNGDEVLNAVTQFDPNTTRSLIPCFDEPGFKTTWQLALEYPVGSVGLTNGIEMKTVEINGEWATTQYHITEKMSPDQLAVFVGNVQYKEAFVNQGVRIRIFADPENLEKVDFALNVSYTTIKGFEEKFGINYQMQNLDFLAVRDFKVGATKTRGLIVHRSSPPKVKKMHSIMTPLMPKYPDLNDSPLEKFLESLTTRTLNSKIARFAFLWTRQAGLPTVIVSKTGSDKIEIKQEIVTKSCLHPDGCFPRWDIPIWYHDADSSNTKLTWLLYNLKSIQLNSSIPLIINADSNGLYKVLYTDELYEEIGEQLKKFSKIYSPSTKYRLLTDASEQVWKRNKNASSFLPMIEALIDDDNEHVRRAAKKLLAFASRIATIQLEPENPVVQGYEDLLVKYFSSTPSFANFSGSATFLDVFGSEFDTQEILISILIDKNFDQMLERLVYWQKTETDPKILEIIGKLLDDLKPSNNLIFKIGPAEKQEEWRLPTKVFPIDYNLELTTYLPGYGYKEDEKTLKFHGAVDIKAHVVEATDRIVLNADSLEIQDILIDTVVDPIYSLISFISIFKKNVTITRWQLSSKLQFLTIYLSKTIEPKSTINFTILYEGKIREDLKGYYLTRTSDNSKTLNAVTQFESTAARFMVPCFDEPEFKATWKVKLIHPDGTVALSNGIEMESGPTGDTGFTYTEFARTVKMSSYLLAVFVGDVQYKETVTDRGVRIRVYADPQKIDMVDYALNVSRVTVEGFEKQFGIEYPMEKIDFVAVEDFAFGAMENWGLIIHASSYILGKSKNVLSTVIHELAHQWFGNLVTMKFWDNLWLNEGFASYMTPYGYTFIDPEADRDFSQTSDQEYGLNGESEPSTSITKYVRKDDGDITNTGLIYSKGSSFIRMIEHIMGADNFNKAIRYYLNNHQYQNVVAYDLYEAFERFMPNGTVGPNGKPFNLVEFAKCWTHQSGYPTIQVQSIDNSSIQLTQHRRLYKNVTTFKEEDVCGHKWDVPIWYQVPGSDTVDLAWLGRNDENLVLNVTGPVVINANSNGYYRVLYSNQFYELLSTEFQERGKTQFLSDSSKIRLLNDIMNFIGEIDAKSILPIVETLANDDNLKIRQRAEKTLRKLKNQTGHSFDTDMTKPLFEKCSLNESFDECSSKIETVIMDEFCRKVRSDPSQENVTRYLLNWLNVEERLEYQSYFLKALSCADSGTLDRLLLAEYRELRKRVNFYMGMERNKVKMPAKQSREFLMFEHDV</sequence>
<comment type="similarity">
    <text evidence="1">Belongs to the peptidase M1 family.</text>
</comment>
<dbReference type="PROSITE" id="PS50077">
    <property type="entry name" value="HEAT_REPEAT"/>
    <property type="match status" value="1"/>
</dbReference>
<proteinExistence type="inferred from homology"/>
<dbReference type="Pfam" id="PF01433">
    <property type="entry name" value="Peptidase_M1"/>
    <property type="match status" value="1"/>
</dbReference>
<evidence type="ECO:0000256" key="8">
    <source>
        <dbReference type="PIRSR" id="PIRSR634016-1"/>
    </source>
</evidence>
<keyword evidence="2" id="KW-0031">Aminopeptidase</keyword>
<feature type="chain" id="PRO_5035903944" evidence="12">
    <location>
        <begin position="19"/>
        <end position="1395"/>
    </location>
</feature>
<dbReference type="PRINTS" id="PR00756">
    <property type="entry name" value="ALADIPTASE"/>
</dbReference>
<evidence type="ECO:0000259" key="14">
    <source>
        <dbReference type="Pfam" id="PF17900"/>
    </source>
</evidence>
<reference evidence="16" key="1">
    <citation type="submission" date="2010-08" db="EMBL/GenBank/DDBJ databases">
        <authorList>
            <consortium name="Caenorhabditis japonica Sequencing Consortium"/>
            <person name="Wilson R.K."/>
        </authorList>
    </citation>
    <scope>NUCLEOTIDE SEQUENCE [LARGE SCALE GENOMIC DNA]</scope>
    <source>
        <strain evidence="16">DF5081</strain>
    </source>
</reference>
<dbReference type="SUPFAM" id="SSF48371">
    <property type="entry name" value="ARM repeat"/>
    <property type="match status" value="1"/>
</dbReference>
<dbReference type="InterPro" id="IPR034016">
    <property type="entry name" value="M1_APN-typ"/>
</dbReference>
<evidence type="ECO:0000256" key="7">
    <source>
        <dbReference type="ARBA" id="ARBA00023049"/>
    </source>
</evidence>
<evidence type="ECO:0000256" key="10">
    <source>
        <dbReference type="PIRSR" id="PIRSR634016-4"/>
    </source>
</evidence>
<feature type="active site" description="Proton acceptor" evidence="8">
    <location>
        <position position="952"/>
    </location>
</feature>
<keyword evidence="4 9" id="KW-0479">Metal-binding</keyword>
<dbReference type="InterPro" id="IPR027268">
    <property type="entry name" value="Peptidase_M4/M1_CTD_sf"/>
</dbReference>
<evidence type="ECO:0000259" key="13">
    <source>
        <dbReference type="Pfam" id="PF01433"/>
    </source>
</evidence>
<feature type="signal peptide" evidence="12">
    <location>
        <begin position="1"/>
        <end position="18"/>
    </location>
</feature>
<dbReference type="InterPro" id="IPR001930">
    <property type="entry name" value="Peptidase_M1"/>
</dbReference>
<dbReference type="SUPFAM" id="SSF63737">
    <property type="entry name" value="Leukotriene A4 hydrolase N-terminal domain"/>
    <property type="match status" value="2"/>
</dbReference>
<evidence type="ECO:0000256" key="1">
    <source>
        <dbReference type="ARBA" id="ARBA00010136"/>
    </source>
</evidence>
<dbReference type="PANTHER" id="PTHR11533:SF286">
    <property type="entry name" value="AMINOPEPTIDASE"/>
    <property type="match status" value="1"/>
</dbReference>
<evidence type="ECO:0000256" key="12">
    <source>
        <dbReference type="SAM" id="SignalP"/>
    </source>
</evidence>
<dbReference type="Gene3D" id="2.60.40.1730">
    <property type="entry name" value="tricorn interacting facor f3 domain"/>
    <property type="match status" value="2"/>
</dbReference>